<dbReference type="OrthoDB" id="308033at2759"/>
<feature type="coiled-coil region" evidence="1">
    <location>
        <begin position="54"/>
        <end position="81"/>
    </location>
</feature>
<protein>
    <recommendedName>
        <fullName evidence="2">TLDc domain-containing protein</fullName>
    </recommendedName>
</protein>
<keyword evidence="1" id="KW-0175">Coiled coil</keyword>
<dbReference type="OMA" id="NLICESH"/>
<evidence type="ECO:0000313" key="3">
    <source>
        <dbReference type="EMBL" id="CAD8195350.1"/>
    </source>
</evidence>
<evidence type="ECO:0000313" key="4">
    <source>
        <dbReference type="Proteomes" id="UP000683925"/>
    </source>
</evidence>
<keyword evidence="4" id="KW-1185">Reference proteome</keyword>
<dbReference type="AlphaFoldDB" id="A0A8S1X3P6"/>
<evidence type="ECO:0000259" key="2">
    <source>
        <dbReference type="Pfam" id="PF07534"/>
    </source>
</evidence>
<evidence type="ECO:0000256" key="1">
    <source>
        <dbReference type="SAM" id="Coils"/>
    </source>
</evidence>
<name>A0A8S1X3P6_PAROT</name>
<dbReference type="EMBL" id="CAJJDP010000109">
    <property type="protein sequence ID" value="CAD8195350.1"/>
    <property type="molecule type" value="Genomic_DNA"/>
</dbReference>
<feature type="coiled-coil region" evidence="1">
    <location>
        <begin position="543"/>
        <end position="574"/>
    </location>
</feature>
<dbReference type="Pfam" id="PF07534">
    <property type="entry name" value="TLD"/>
    <property type="match status" value="1"/>
</dbReference>
<accession>A0A8S1X3P6</accession>
<comment type="caution">
    <text evidence="3">The sequence shown here is derived from an EMBL/GenBank/DDBJ whole genome shotgun (WGS) entry which is preliminary data.</text>
</comment>
<proteinExistence type="predicted"/>
<gene>
    <name evidence="3" type="ORF">POCTA_138.1.T1090014</name>
</gene>
<reference evidence="3" key="1">
    <citation type="submission" date="2021-01" db="EMBL/GenBank/DDBJ databases">
        <authorList>
            <consortium name="Genoscope - CEA"/>
            <person name="William W."/>
        </authorList>
    </citation>
    <scope>NUCLEOTIDE SEQUENCE</scope>
</reference>
<dbReference type="Proteomes" id="UP000683925">
    <property type="component" value="Unassembled WGS sequence"/>
</dbReference>
<sequence>MIQKEGAVKECIKNDHKGFQILAVDLSEELNKENDQKKYYCVKCLIEKIGVKKIVLYEEAIKNNEILNEQLQKNNNQQNQEKLDYFTKLQSQFKLVEERFQKSIQSVFNYIESKLKATQQKIEKIPEPTLLDDSIKVLQNCYEEDGEFVIPSPDLDQKKTFDFSQYMMKFRQLISNSEQIIEEETGIQIIELKEQINLLFDDKQKRTPALNLICESHNMEIIMFNLNQAQFEQTNPFLCVECAQDLLIRGNNAIAKTISLIKAEEKWNEYIKDQSEKRSQRQSRLNSAIGFIKILQEKYNQELNKIIKSLNDQLKQQPKYYEQLKKLKATRLQNQDKQSLQEIIKILGQTDQLKKQEQLSNQEDSQFFDNQKKVLEELIKENILVENQMQWLQNFDACIYLEPQDYSDDFKDTSQNDLELLEFLKRSSIQDQYFSFFENSFNSLRKFEQEEQALKQKGKLEKLAQLKQETASDSILLQQELYQQFQERQAKLKRLMNVDELQTSKVEYEKLLILENQNKKKIIDLELLNKYQQTEIEKGLIQIEKLNNLLTQNKNQITQNKNQYLEQISELKQAYSFSELSWLTGDTRILLNDYAQKIYRKIEERTKKTIKRKYLIDSSSYCNINSFSALMSRINRKSNLLMIFKSRTQYIFGGFTPCQCVIRSGAHQIDEQEQSFLFSQTHDEIYPLKEKRYTMYFNQSQLEFGCEDMQIQSDFQKGKSNLGYTYQFSQYGQAHARNHLFGSPEPNIMQFEAIMLTFA</sequence>
<dbReference type="InterPro" id="IPR006571">
    <property type="entry name" value="TLDc_dom"/>
</dbReference>
<feature type="domain" description="TLDc" evidence="2">
    <location>
        <begin position="585"/>
        <end position="753"/>
    </location>
</feature>
<organism evidence="3 4">
    <name type="scientific">Paramecium octaurelia</name>
    <dbReference type="NCBI Taxonomy" id="43137"/>
    <lineage>
        <taxon>Eukaryota</taxon>
        <taxon>Sar</taxon>
        <taxon>Alveolata</taxon>
        <taxon>Ciliophora</taxon>
        <taxon>Intramacronucleata</taxon>
        <taxon>Oligohymenophorea</taxon>
        <taxon>Peniculida</taxon>
        <taxon>Parameciidae</taxon>
        <taxon>Paramecium</taxon>
    </lineage>
</organism>